<dbReference type="AlphaFoldDB" id="A0A8X6Q5T3"/>
<evidence type="ECO:0000313" key="2">
    <source>
        <dbReference type="Proteomes" id="UP000887013"/>
    </source>
</evidence>
<dbReference type="Proteomes" id="UP000887013">
    <property type="component" value="Unassembled WGS sequence"/>
</dbReference>
<evidence type="ECO:0000313" key="1">
    <source>
        <dbReference type="EMBL" id="GFU07643.1"/>
    </source>
</evidence>
<accession>A0A8X6Q5T3</accession>
<protein>
    <submittedName>
        <fullName evidence="1">Uncharacterized protein</fullName>
    </submittedName>
</protein>
<organism evidence="1 2">
    <name type="scientific">Nephila pilipes</name>
    <name type="common">Giant wood spider</name>
    <name type="synonym">Nephila maculata</name>
    <dbReference type="NCBI Taxonomy" id="299642"/>
    <lineage>
        <taxon>Eukaryota</taxon>
        <taxon>Metazoa</taxon>
        <taxon>Ecdysozoa</taxon>
        <taxon>Arthropoda</taxon>
        <taxon>Chelicerata</taxon>
        <taxon>Arachnida</taxon>
        <taxon>Araneae</taxon>
        <taxon>Araneomorphae</taxon>
        <taxon>Entelegynae</taxon>
        <taxon>Araneoidea</taxon>
        <taxon>Nephilidae</taxon>
        <taxon>Nephila</taxon>
    </lineage>
</organism>
<proteinExistence type="predicted"/>
<gene>
    <name evidence="1" type="ORF">NPIL_384141</name>
</gene>
<name>A0A8X6Q5T3_NEPPI</name>
<reference evidence="1" key="1">
    <citation type="submission" date="2020-08" db="EMBL/GenBank/DDBJ databases">
        <title>Multicomponent nature underlies the extraordinary mechanical properties of spider dragline silk.</title>
        <authorList>
            <person name="Kono N."/>
            <person name="Nakamura H."/>
            <person name="Mori M."/>
            <person name="Yoshida Y."/>
            <person name="Ohtoshi R."/>
            <person name="Malay A.D."/>
            <person name="Moran D.A.P."/>
            <person name="Tomita M."/>
            <person name="Numata K."/>
            <person name="Arakawa K."/>
        </authorList>
    </citation>
    <scope>NUCLEOTIDE SEQUENCE</scope>
</reference>
<keyword evidence="2" id="KW-1185">Reference proteome</keyword>
<comment type="caution">
    <text evidence="1">The sequence shown here is derived from an EMBL/GenBank/DDBJ whole genome shotgun (WGS) entry which is preliminary data.</text>
</comment>
<sequence length="135" mass="15638">MLNCRLDVMGEAQHFEKPQKHLERERERDQNIQDVSGTLGWLKGAQEMGKQQRMYPAFQDSNYGIWLLLPTKRERKKIPLSSPVQVVQNVVYLINLNLAVDVSDEVPNLMQKQTPKQFVKCTTTSPEEVLRRPCS</sequence>
<dbReference type="EMBL" id="BMAW01124389">
    <property type="protein sequence ID" value="GFU07643.1"/>
    <property type="molecule type" value="Genomic_DNA"/>
</dbReference>